<keyword evidence="1" id="KW-0812">Transmembrane</keyword>
<evidence type="ECO:0000313" key="2">
    <source>
        <dbReference type="EMBL" id="QIB69272.1"/>
    </source>
</evidence>
<name>A0A858BV49_9FIRM</name>
<proteinExistence type="predicted"/>
<protein>
    <recommendedName>
        <fullName evidence="4">TadE-like protein</fullName>
    </recommendedName>
</protein>
<evidence type="ECO:0000256" key="1">
    <source>
        <dbReference type="SAM" id="Phobius"/>
    </source>
</evidence>
<dbReference type="Proteomes" id="UP000466848">
    <property type="component" value="Chromosome"/>
</dbReference>
<feature type="transmembrane region" description="Helical" evidence="1">
    <location>
        <begin position="15"/>
        <end position="38"/>
    </location>
</feature>
<keyword evidence="1" id="KW-1133">Transmembrane helix</keyword>
<keyword evidence="1" id="KW-0472">Membrane</keyword>
<keyword evidence="3" id="KW-1185">Reference proteome</keyword>
<dbReference type="RefSeq" id="WP_163066386.1">
    <property type="nucleotide sequence ID" value="NZ_CP048649.1"/>
</dbReference>
<dbReference type="EMBL" id="CP048649">
    <property type="protein sequence ID" value="QIB69272.1"/>
    <property type="molecule type" value="Genomic_DNA"/>
</dbReference>
<dbReference type="AlphaFoldDB" id="A0A858BV49"/>
<dbReference type="KEGG" id="abut:Ami103574_08025"/>
<evidence type="ECO:0008006" key="4">
    <source>
        <dbReference type="Google" id="ProtNLM"/>
    </source>
</evidence>
<evidence type="ECO:0000313" key="3">
    <source>
        <dbReference type="Proteomes" id="UP000466848"/>
    </source>
</evidence>
<accession>A0A858BV49</accession>
<reference evidence="2 3" key="1">
    <citation type="submission" date="2020-02" db="EMBL/GenBank/DDBJ databases">
        <authorList>
            <person name="Kim Y.B."/>
            <person name="Roh S.W."/>
        </authorList>
    </citation>
    <scope>NUCLEOTIDE SEQUENCE [LARGE SCALE GENOMIC DNA]</scope>
    <source>
        <strain evidence="2 3">DSM 103574</strain>
    </source>
</reference>
<organism evidence="2 3">
    <name type="scientific">Aminipila butyrica</name>
    <dbReference type="NCBI Taxonomy" id="433296"/>
    <lineage>
        <taxon>Bacteria</taxon>
        <taxon>Bacillati</taxon>
        <taxon>Bacillota</taxon>
        <taxon>Clostridia</taxon>
        <taxon>Peptostreptococcales</taxon>
        <taxon>Anaerovoracaceae</taxon>
        <taxon>Aminipila</taxon>
    </lineage>
</organism>
<sequence length="137" mass="15265">MGSKRGSAMVEAAMIYPLVIGTVMAVIYLMIAMYVGAAMKSNLDFQLRERAMVLAKTGTRLEESQFTPSDKYGRGAFGQQIAFGERKEGLMTVLHGQSSHGYRANALVAGPLFRQHQGEVYLIDEREYIRKVDMIKP</sequence>
<gene>
    <name evidence="2" type="ORF">Ami103574_08025</name>
</gene>